<organism evidence="4 5">
    <name type="scientific">Aminobacter carboxidus</name>
    <dbReference type="NCBI Taxonomy" id="376165"/>
    <lineage>
        <taxon>Bacteria</taxon>
        <taxon>Pseudomonadati</taxon>
        <taxon>Pseudomonadota</taxon>
        <taxon>Alphaproteobacteria</taxon>
        <taxon>Hyphomicrobiales</taxon>
        <taxon>Phyllobacteriaceae</taxon>
        <taxon>Aminobacter</taxon>
    </lineage>
</organism>
<name>A0A8E1WM69_9HYPH</name>
<reference evidence="4 5" key="1">
    <citation type="submission" date="2020-08" db="EMBL/GenBank/DDBJ databases">
        <title>Genomic Encyclopedia of Type Strains, Phase IV (KMG-IV): sequencing the most valuable type-strain genomes for metagenomic binning, comparative biology and taxonomic classification.</title>
        <authorList>
            <person name="Goeker M."/>
        </authorList>
    </citation>
    <scope>NUCLEOTIDE SEQUENCE [LARGE SCALE GENOMIC DNA]</scope>
    <source>
        <strain evidence="4 5">DSM 17454</strain>
    </source>
</reference>
<dbReference type="EMBL" id="JACHGI010000022">
    <property type="protein sequence ID" value="MBB6470096.1"/>
    <property type="molecule type" value="Genomic_DNA"/>
</dbReference>
<evidence type="ECO:0000259" key="3">
    <source>
        <dbReference type="PROSITE" id="PS51186"/>
    </source>
</evidence>
<proteinExistence type="predicted"/>
<feature type="domain" description="N-acetyltransferase" evidence="3">
    <location>
        <begin position="3"/>
        <end position="154"/>
    </location>
</feature>
<evidence type="ECO:0000313" key="5">
    <source>
        <dbReference type="Proteomes" id="UP000532373"/>
    </source>
</evidence>
<dbReference type="AlphaFoldDB" id="A0A8E1WM69"/>
<dbReference type="Proteomes" id="UP000532373">
    <property type="component" value="Unassembled WGS sequence"/>
</dbReference>
<dbReference type="Pfam" id="PF00583">
    <property type="entry name" value="Acetyltransf_1"/>
    <property type="match status" value="1"/>
</dbReference>
<evidence type="ECO:0000256" key="1">
    <source>
        <dbReference type="ARBA" id="ARBA00022679"/>
    </source>
</evidence>
<keyword evidence="2" id="KW-0012">Acyltransferase</keyword>
<gene>
    <name evidence="4" type="ORF">HNQ96_005990</name>
</gene>
<comment type="caution">
    <text evidence="4">The sequence shown here is derived from an EMBL/GenBank/DDBJ whole genome shotgun (WGS) entry which is preliminary data.</text>
</comment>
<dbReference type="PANTHER" id="PTHR10545:SF29">
    <property type="entry name" value="GH14572P-RELATED"/>
    <property type="match status" value="1"/>
</dbReference>
<protein>
    <submittedName>
        <fullName evidence="4">GNAT superfamily N-acetyltransferase</fullName>
    </submittedName>
</protein>
<dbReference type="PROSITE" id="PS51186">
    <property type="entry name" value="GNAT"/>
    <property type="match status" value="1"/>
</dbReference>
<dbReference type="InterPro" id="IPR016181">
    <property type="entry name" value="Acyl_CoA_acyltransferase"/>
</dbReference>
<accession>A0A8E1WM69</accession>
<dbReference type="SUPFAM" id="SSF55729">
    <property type="entry name" value="Acyl-CoA N-acyltransferases (Nat)"/>
    <property type="match status" value="1"/>
</dbReference>
<evidence type="ECO:0000313" key="4">
    <source>
        <dbReference type="EMBL" id="MBB6470096.1"/>
    </source>
</evidence>
<dbReference type="GO" id="GO:0008080">
    <property type="term" value="F:N-acetyltransferase activity"/>
    <property type="evidence" value="ECO:0007669"/>
    <property type="project" value="UniProtKB-ARBA"/>
</dbReference>
<dbReference type="PANTHER" id="PTHR10545">
    <property type="entry name" value="DIAMINE N-ACETYLTRANSFERASE"/>
    <property type="match status" value="1"/>
</dbReference>
<dbReference type="InterPro" id="IPR000182">
    <property type="entry name" value="GNAT_dom"/>
</dbReference>
<keyword evidence="1" id="KW-0808">Transferase</keyword>
<dbReference type="Gene3D" id="3.40.630.30">
    <property type="match status" value="1"/>
</dbReference>
<sequence length="154" mass="17349">MTVLIRKALPKDAAQLLDLIRQHALFERASACVTEADLVAILDARQPPTHLIVAEDEKTLIGYAALTFDYALWTAGRFAHLDCLFVHETARGQGIGKQLFDHVGLVAEEAGVERMEWQTPLRNLDAIRFYEREGGLGQPKMRFKKHVRSPKTAR</sequence>
<dbReference type="RefSeq" id="WP_312881007.1">
    <property type="nucleotide sequence ID" value="NZ_JACHGI010000022.1"/>
</dbReference>
<evidence type="ECO:0000256" key="2">
    <source>
        <dbReference type="ARBA" id="ARBA00023315"/>
    </source>
</evidence>
<dbReference type="CDD" id="cd04301">
    <property type="entry name" value="NAT_SF"/>
    <property type="match status" value="1"/>
</dbReference>
<dbReference type="InterPro" id="IPR051016">
    <property type="entry name" value="Diverse_Substrate_AcTransf"/>
</dbReference>